<gene>
    <name evidence="2" type="ORF">MAR_004520</name>
</gene>
<sequence length="440" mass="50559">MAYRTSRASDLRSYQTMASRASDYITLRASRFPDISGYTHNLSLRSAPLDFIDTRPRKKQSTVVTNTFRLADIEELDAAEEKATTISTGYSGYTKIVLLIMRCAVRMMKRLLLRFIASLQMDLNRFLDKYKEELLDTDVGEKYRYILYPTDGGFSNFAKWDMSLLSCVFAEVFRRILVQHVSRVNATFDRFLMRHRISITSTPAGRAYMTVLYPKTGRYSHIRFWNLSLLATVLHKACKDPLHIPSHLFRDIGYIFKLRKELYHYTEPLLGQDDYARYLTSIKGFINRGLVYLNNKPFRKKTLHEAAEIENGLFFQEQGRPAKVPRGQHSVTERIDNIDKMQDTMPFDGGHVVDGAAHAQFVSSTPIQNHTEDEVKDNILGQQRFKNAMNAVRKHGTGRGGKQQVKQKQSDILTKTDSQHSSGTVSEPANKKFTMPKKKK</sequence>
<feature type="compositionally biased region" description="Polar residues" evidence="1">
    <location>
        <begin position="410"/>
        <end position="427"/>
    </location>
</feature>
<dbReference type="Proteomes" id="UP001164746">
    <property type="component" value="Chromosome 9"/>
</dbReference>
<evidence type="ECO:0000313" key="3">
    <source>
        <dbReference type="Proteomes" id="UP001164746"/>
    </source>
</evidence>
<reference evidence="2" key="1">
    <citation type="submission" date="2022-11" db="EMBL/GenBank/DDBJ databases">
        <title>Centuries of genome instability and evolution in soft-shell clam transmissible cancer (bioRxiv).</title>
        <authorList>
            <person name="Hart S.F.M."/>
            <person name="Yonemitsu M.A."/>
            <person name="Giersch R.M."/>
            <person name="Beal B.F."/>
            <person name="Arriagada G."/>
            <person name="Davis B.W."/>
            <person name="Ostrander E.A."/>
            <person name="Goff S.P."/>
            <person name="Metzger M.J."/>
        </authorList>
    </citation>
    <scope>NUCLEOTIDE SEQUENCE</scope>
    <source>
        <strain evidence="2">MELC-2E11</strain>
        <tissue evidence="2">Siphon/mantle</tissue>
    </source>
</reference>
<feature type="region of interest" description="Disordered" evidence="1">
    <location>
        <begin position="394"/>
        <end position="440"/>
    </location>
</feature>
<dbReference type="EMBL" id="CP111020">
    <property type="protein sequence ID" value="WAR14415.1"/>
    <property type="molecule type" value="Genomic_DNA"/>
</dbReference>
<keyword evidence="3" id="KW-1185">Reference proteome</keyword>
<evidence type="ECO:0000256" key="1">
    <source>
        <dbReference type="SAM" id="MobiDB-lite"/>
    </source>
</evidence>
<protein>
    <submittedName>
        <fullName evidence="2">Uncharacterized protein</fullName>
    </submittedName>
</protein>
<accession>A0ABY7EX27</accession>
<organism evidence="2 3">
    <name type="scientific">Mya arenaria</name>
    <name type="common">Soft-shell clam</name>
    <dbReference type="NCBI Taxonomy" id="6604"/>
    <lineage>
        <taxon>Eukaryota</taxon>
        <taxon>Metazoa</taxon>
        <taxon>Spiralia</taxon>
        <taxon>Lophotrochozoa</taxon>
        <taxon>Mollusca</taxon>
        <taxon>Bivalvia</taxon>
        <taxon>Autobranchia</taxon>
        <taxon>Heteroconchia</taxon>
        <taxon>Euheterodonta</taxon>
        <taxon>Imparidentia</taxon>
        <taxon>Neoheterodontei</taxon>
        <taxon>Myida</taxon>
        <taxon>Myoidea</taxon>
        <taxon>Myidae</taxon>
        <taxon>Mya</taxon>
    </lineage>
</organism>
<evidence type="ECO:0000313" key="2">
    <source>
        <dbReference type="EMBL" id="WAR14415.1"/>
    </source>
</evidence>
<proteinExistence type="predicted"/>
<name>A0ABY7EX27_MYAAR</name>